<evidence type="ECO:0000256" key="5">
    <source>
        <dbReference type="ARBA" id="ARBA00022989"/>
    </source>
</evidence>
<keyword evidence="6" id="KW-0472">Membrane</keyword>
<proteinExistence type="inferred from homology"/>
<organism evidence="8 9">
    <name type="scientific">Cloacibacterium rupense</name>
    <dbReference type="NCBI Taxonomy" id="517423"/>
    <lineage>
        <taxon>Bacteria</taxon>
        <taxon>Pseudomonadati</taxon>
        <taxon>Bacteroidota</taxon>
        <taxon>Flavobacteriia</taxon>
        <taxon>Flavobacteriales</taxon>
        <taxon>Weeksellaceae</taxon>
    </lineage>
</organism>
<dbReference type="RefSeq" id="WP_188616848.1">
    <property type="nucleotide sequence ID" value="NZ_BMLV01000002.1"/>
</dbReference>
<dbReference type="EMBL" id="BMLV01000002">
    <property type="protein sequence ID" value="GGP02762.1"/>
    <property type="molecule type" value="Genomic_DNA"/>
</dbReference>
<dbReference type="PANTHER" id="PTHR30558:SF3">
    <property type="entry name" value="BIOPOLYMER TRANSPORT PROTEIN EXBD-RELATED"/>
    <property type="match status" value="1"/>
</dbReference>
<protein>
    <submittedName>
        <fullName evidence="8">Biopolymer transporter ExbD</fullName>
    </submittedName>
</protein>
<keyword evidence="9" id="KW-1185">Reference proteome</keyword>
<evidence type="ECO:0000256" key="7">
    <source>
        <dbReference type="RuleBase" id="RU003879"/>
    </source>
</evidence>
<comment type="caution">
    <text evidence="8">The sequence shown here is derived from an EMBL/GenBank/DDBJ whole genome shotgun (WGS) entry which is preliminary data.</text>
</comment>
<reference evidence="9" key="1">
    <citation type="journal article" date="2019" name="Int. J. Syst. Evol. Microbiol.">
        <title>The Global Catalogue of Microorganisms (GCM) 10K type strain sequencing project: providing services to taxonomists for standard genome sequencing and annotation.</title>
        <authorList>
            <consortium name="The Broad Institute Genomics Platform"/>
            <consortium name="The Broad Institute Genome Sequencing Center for Infectious Disease"/>
            <person name="Wu L."/>
            <person name="Ma J."/>
        </authorList>
    </citation>
    <scope>NUCLEOTIDE SEQUENCE [LARGE SCALE GENOMIC DNA]</scope>
    <source>
        <strain evidence="9">CGMCC 1.7656</strain>
    </source>
</reference>
<evidence type="ECO:0000256" key="3">
    <source>
        <dbReference type="ARBA" id="ARBA00022475"/>
    </source>
</evidence>
<gene>
    <name evidence="8" type="ORF">GCM10010992_08460</name>
</gene>
<keyword evidence="5" id="KW-1133">Transmembrane helix</keyword>
<dbReference type="InterPro" id="IPR003400">
    <property type="entry name" value="ExbD"/>
</dbReference>
<name>A0ABQ2NH76_9FLAO</name>
<comment type="subcellular location">
    <subcellularLocation>
        <location evidence="1">Cell membrane</location>
        <topology evidence="1">Single-pass membrane protein</topology>
    </subcellularLocation>
    <subcellularLocation>
        <location evidence="7">Cell membrane</location>
        <topology evidence="7">Single-pass type II membrane protein</topology>
    </subcellularLocation>
</comment>
<evidence type="ECO:0000256" key="2">
    <source>
        <dbReference type="ARBA" id="ARBA00005811"/>
    </source>
</evidence>
<evidence type="ECO:0000256" key="6">
    <source>
        <dbReference type="ARBA" id="ARBA00023136"/>
    </source>
</evidence>
<evidence type="ECO:0000256" key="4">
    <source>
        <dbReference type="ARBA" id="ARBA00022692"/>
    </source>
</evidence>
<evidence type="ECO:0000313" key="8">
    <source>
        <dbReference type="EMBL" id="GGP02762.1"/>
    </source>
</evidence>
<evidence type="ECO:0000313" key="9">
    <source>
        <dbReference type="Proteomes" id="UP000620064"/>
    </source>
</evidence>
<keyword evidence="3" id="KW-1003">Cell membrane</keyword>
<comment type="similarity">
    <text evidence="2 7">Belongs to the ExbD/TolR family.</text>
</comment>
<keyword evidence="7" id="KW-0653">Protein transport</keyword>
<dbReference type="Pfam" id="PF02472">
    <property type="entry name" value="ExbD"/>
    <property type="match status" value="1"/>
</dbReference>
<sequence>MAEMTTPEKQNGKSFQKKKIIRVDMTPMVDLGFLLITFFMLATSFSKPNVMNLGLPAGEQESGTVIDVRNQITFIIGKNNRVFYYQGEKKDLNTNVLKETTFSSSGITKIIENAKDSAPKKELFTVIIKPTDDAKYINFVDMLDEMEITQSERYGISEISDVEKTVYQEKIK</sequence>
<dbReference type="PANTHER" id="PTHR30558">
    <property type="entry name" value="EXBD MEMBRANE COMPONENT OF PMF-DRIVEN MACROMOLECULE IMPORT SYSTEM"/>
    <property type="match status" value="1"/>
</dbReference>
<keyword evidence="7" id="KW-0813">Transport</keyword>
<accession>A0ABQ2NH76</accession>
<evidence type="ECO:0000256" key="1">
    <source>
        <dbReference type="ARBA" id="ARBA00004162"/>
    </source>
</evidence>
<dbReference type="Proteomes" id="UP000620064">
    <property type="component" value="Unassembled WGS sequence"/>
</dbReference>
<keyword evidence="4 7" id="KW-0812">Transmembrane</keyword>